<organism evidence="9 10">
    <name type="scientific">Alkalibacillus salilacus</name>
    <dbReference type="NCBI Taxonomy" id="284582"/>
    <lineage>
        <taxon>Bacteria</taxon>
        <taxon>Bacillati</taxon>
        <taxon>Bacillota</taxon>
        <taxon>Bacilli</taxon>
        <taxon>Bacillales</taxon>
        <taxon>Bacillaceae</taxon>
        <taxon>Alkalibacillus</taxon>
    </lineage>
</organism>
<dbReference type="EMBL" id="JAUSTQ010000013">
    <property type="protein sequence ID" value="MDQ0160545.1"/>
    <property type="molecule type" value="Genomic_DNA"/>
</dbReference>
<dbReference type="RefSeq" id="WP_306977875.1">
    <property type="nucleotide sequence ID" value="NZ_JAUSTQ010000013.1"/>
</dbReference>
<dbReference type="SUPFAM" id="SSF53448">
    <property type="entry name" value="Nucleotide-diphospho-sugar transferases"/>
    <property type="match status" value="1"/>
</dbReference>
<evidence type="ECO:0000256" key="7">
    <source>
        <dbReference type="SAM" id="Coils"/>
    </source>
</evidence>
<dbReference type="SUPFAM" id="SSF53756">
    <property type="entry name" value="UDP-Glycosyltransferase/glycogen phosphorylase"/>
    <property type="match status" value="1"/>
</dbReference>
<evidence type="ECO:0000256" key="1">
    <source>
        <dbReference type="ARBA" id="ARBA00004202"/>
    </source>
</evidence>
<dbReference type="GO" id="GO:0047355">
    <property type="term" value="F:CDP-glycerol glycerophosphotransferase activity"/>
    <property type="evidence" value="ECO:0007669"/>
    <property type="project" value="UniProtKB-EC"/>
</dbReference>
<dbReference type="Gene3D" id="3.40.50.11820">
    <property type="match status" value="1"/>
</dbReference>
<comment type="subcellular location">
    <subcellularLocation>
        <location evidence="1">Cell membrane</location>
        <topology evidence="1">Peripheral membrane protein</topology>
    </subcellularLocation>
</comment>
<reference evidence="9 10" key="1">
    <citation type="submission" date="2023-07" db="EMBL/GenBank/DDBJ databases">
        <title>Genomic Encyclopedia of Type Strains, Phase IV (KMG-IV): sequencing the most valuable type-strain genomes for metagenomic binning, comparative biology and taxonomic classification.</title>
        <authorList>
            <person name="Goeker M."/>
        </authorList>
    </citation>
    <scope>NUCLEOTIDE SEQUENCE [LARGE SCALE GENOMIC DNA]</scope>
    <source>
        <strain evidence="9 10">DSM 16460</strain>
    </source>
</reference>
<comment type="similarity">
    <text evidence="2">Belongs to the CDP-glycerol glycerophosphotransferase family.</text>
</comment>
<keyword evidence="10" id="KW-1185">Reference proteome</keyword>
<evidence type="ECO:0000256" key="2">
    <source>
        <dbReference type="ARBA" id="ARBA00010488"/>
    </source>
</evidence>
<dbReference type="Pfam" id="PF04464">
    <property type="entry name" value="Glyphos_transf"/>
    <property type="match status" value="1"/>
</dbReference>
<dbReference type="InterPro" id="IPR029044">
    <property type="entry name" value="Nucleotide-diphossugar_trans"/>
</dbReference>
<dbReference type="EC" id="2.7.8.12" evidence="9"/>
<dbReference type="Gene3D" id="3.40.50.12580">
    <property type="match status" value="1"/>
</dbReference>
<evidence type="ECO:0000256" key="6">
    <source>
        <dbReference type="ARBA" id="ARBA00023136"/>
    </source>
</evidence>
<proteinExistence type="inferred from homology"/>
<keyword evidence="7" id="KW-0175">Coiled coil</keyword>
<evidence type="ECO:0000256" key="4">
    <source>
        <dbReference type="ARBA" id="ARBA00022679"/>
    </source>
</evidence>
<dbReference type="Gene3D" id="3.90.550.10">
    <property type="entry name" value="Spore Coat Polysaccharide Biosynthesis Protein SpsA, Chain A"/>
    <property type="match status" value="1"/>
</dbReference>
<dbReference type="CDD" id="cd00761">
    <property type="entry name" value="Glyco_tranf_GTA_type"/>
    <property type="match status" value="1"/>
</dbReference>
<protein>
    <submittedName>
        <fullName evidence="9">CDP-glycerol glycerophosphotransferase</fullName>
        <ecNumber evidence="9">2.7.8.12</ecNumber>
    </submittedName>
</protein>
<evidence type="ECO:0000313" key="10">
    <source>
        <dbReference type="Proteomes" id="UP001224359"/>
    </source>
</evidence>
<dbReference type="Pfam" id="PF00535">
    <property type="entry name" value="Glycos_transf_2"/>
    <property type="match status" value="1"/>
</dbReference>
<dbReference type="InterPro" id="IPR007554">
    <property type="entry name" value="Glycerophosphate_synth"/>
</dbReference>
<name>A0ABT9VIA5_9BACI</name>
<feature type="coiled-coil region" evidence="7">
    <location>
        <begin position="662"/>
        <end position="689"/>
    </location>
</feature>
<dbReference type="InterPro" id="IPR043148">
    <property type="entry name" value="TagF_C"/>
</dbReference>
<dbReference type="InterPro" id="IPR001173">
    <property type="entry name" value="Glyco_trans_2-like"/>
</dbReference>
<evidence type="ECO:0000313" key="9">
    <source>
        <dbReference type="EMBL" id="MDQ0160545.1"/>
    </source>
</evidence>
<evidence type="ECO:0000256" key="3">
    <source>
        <dbReference type="ARBA" id="ARBA00022475"/>
    </source>
</evidence>
<dbReference type="PANTHER" id="PTHR37316">
    <property type="entry name" value="TEICHOIC ACID GLYCEROL-PHOSPHATE PRIMASE"/>
    <property type="match status" value="1"/>
</dbReference>
<dbReference type="Proteomes" id="UP001224359">
    <property type="component" value="Unassembled WGS sequence"/>
</dbReference>
<evidence type="ECO:0000259" key="8">
    <source>
        <dbReference type="Pfam" id="PF00535"/>
    </source>
</evidence>
<comment type="caution">
    <text evidence="9">The sequence shown here is derived from an EMBL/GenBank/DDBJ whole genome shotgun (WGS) entry which is preliminary data.</text>
</comment>
<keyword evidence="6" id="KW-0472">Membrane</keyword>
<gene>
    <name evidence="9" type="ORF">J2S77_002549</name>
</gene>
<dbReference type="InterPro" id="IPR043149">
    <property type="entry name" value="TagF_N"/>
</dbReference>
<feature type="domain" description="Glycosyltransferase 2-like" evidence="8">
    <location>
        <begin position="4"/>
        <end position="120"/>
    </location>
</feature>
<evidence type="ECO:0000256" key="5">
    <source>
        <dbReference type="ARBA" id="ARBA00022944"/>
    </source>
</evidence>
<dbReference type="InterPro" id="IPR051612">
    <property type="entry name" value="Teichoic_Acid_Biosynth"/>
</dbReference>
<keyword evidence="5" id="KW-0777">Teichoic acid biosynthesis</keyword>
<accession>A0ABT9VIA5</accession>
<sequence>MKVSVIVPVFNTEDYVKDCIKSIQDQSHYDIEIIVVDDGSVDKSMVYVKELANEDPRIKIVELSEQSGVGYARNVGIEHAAGAYLYFVDSDDVIHHHAIKTLIDHVDENDAIISGSISTIRSLDEMDQFVQNEVPKIKVRKTSSIYTSRTVQKVLYSRTFVEDNDIKFLENTKMYSDYAFVYDVISLQPYTKYTRDSRYFRRKRNDLIQNPNIEETSYYEKCLNYFDMYLTLEPRYRENDAMKYRLDVDLMNFYRKTFLNYMREQDDFDQVFRRLSEVFNQLSHRVYKKQNPLVKREIKAIQELNQYRFVKLIRSHHLLSDLKRSVTKRTNLKKFIYNRVFQRMSVKPDYIVFESFMGKGYSCNPKAIYEYMYKLHPEYKFIWVNNGNHLSIPDNPKQVKRYSLAYYYYMARSKYWVFNTRLPKHVKKRDETVYLQTWHGTPLKRLGLDIEEVQMPGTDTGRYKKNFTQESSRWDYLISPNQYSSEIFKRAFDFNNQLLEFGYPRNDILYQASQSYIDQIKKKAGIPVNKKVVLYAPTWRDNQFIEKGKYSFELPLNLDHFREELSDEYVLVLRLHYLVANQLDLTGYEDFAYDLSAFDDIAELYLISDILVTDYSSVFFDYANLKRPILFYTYDLDDYKGKIRGLYFDIESEVPSPLLMTSEEVIDAIQNIEDINERYQAKYDEFYQRFCSWEDGEAAENVVKTVFGKEA</sequence>
<dbReference type="PANTHER" id="PTHR37316:SF3">
    <property type="entry name" value="TEICHOIC ACID GLYCEROL-PHOSPHATE TRANSFERASE"/>
    <property type="match status" value="1"/>
</dbReference>
<keyword evidence="4 9" id="KW-0808">Transferase</keyword>
<keyword evidence="3" id="KW-1003">Cell membrane</keyword>